<reference evidence="2 3" key="1">
    <citation type="journal article" date="2024" name="Front Chem Biol">
        <title>Unveiling the potential of Daldinia eschscholtzii MFLUCC 19-0629 through bioactivity and bioinformatics studies for enhanced sustainable agriculture production.</title>
        <authorList>
            <person name="Brooks S."/>
            <person name="Weaver J.A."/>
            <person name="Klomchit A."/>
            <person name="Alharthi S.A."/>
            <person name="Onlamun T."/>
            <person name="Nurani R."/>
            <person name="Vong T.K."/>
            <person name="Alberti F."/>
            <person name="Greco C."/>
        </authorList>
    </citation>
    <scope>NUCLEOTIDE SEQUENCE [LARGE SCALE GENOMIC DNA]</scope>
    <source>
        <strain evidence="2">MFLUCC 19-0629</strain>
    </source>
</reference>
<accession>A0AAX6MIR8</accession>
<proteinExistence type="predicted"/>
<feature type="compositionally biased region" description="Basic and acidic residues" evidence="1">
    <location>
        <begin position="113"/>
        <end position="123"/>
    </location>
</feature>
<protein>
    <submittedName>
        <fullName evidence="2">Uncharacterized protein</fullName>
    </submittedName>
</protein>
<evidence type="ECO:0000313" key="2">
    <source>
        <dbReference type="EMBL" id="KAK6952353.1"/>
    </source>
</evidence>
<dbReference type="EMBL" id="JBANMG010000006">
    <property type="protein sequence ID" value="KAK6952353.1"/>
    <property type="molecule type" value="Genomic_DNA"/>
</dbReference>
<gene>
    <name evidence="2" type="ORF">Daesc_006889</name>
</gene>
<organism evidence="2 3">
    <name type="scientific">Daldinia eschscholtzii</name>
    <dbReference type="NCBI Taxonomy" id="292717"/>
    <lineage>
        <taxon>Eukaryota</taxon>
        <taxon>Fungi</taxon>
        <taxon>Dikarya</taxon>
        <taxon>Ascomycota</taxon>
        <taxon>Pezizomycotina</taxon>
        <taxon>Sordariomycetes</taxon>
        <taxon>Xylariomycetidae</taxon>
        <taxon>Xylariales</taxon>
        <taxon>Hypoxylaceae</taxon>
        <taxon>Daldinia</taxon>
    </lineage>
</organism>
<evidence type="ECO:0000313" key="3">
    <source>
        <dbReference type="Proteomes" id="UP001369815"/>
    </source>
</evidence>
<feature type="compositionally biased region" description="Polar residues" evidence="1">
    <location>
        <begin position="76"/>
        <end position="103"/>
    </location>
</feature>
<sequence length="155" mass="17636">MSPERTNHPVKKMTSRAAKMADIVLRASSRQFMPIITDWTPIADELGLKDQRSAKKAFQALCERRNWFVADDASPASESWSQPGPSSTPQRRVTRQTKTTPNTAKKHYTRSSSKNEPEIKFENIESMEGQETSNFDELFDFYAASNDIQDTSDEE</sequence>
<dbReference type="Proteomes" id="UP001369815">
    <property type="component" value="Unassembled WGS sequence"/>
</dbReference>
<evidence type="ECO:0000256" key="1">
    <source>
        <dbReference type="SAM" id="MobiDB-lite"/>
    </source>
</evidence>
<dbReference type="AlphaFoldDB" id="A0AAX6MIR8"/>
<comment type="caution">
    <text evidence="2">The sequence shown here is derived from an EMBL/GenBank/DDBJ whole genome shotgun (WGS) entry which is preliminary data.</text>
</comment>
<name>A0AAX6MIR8_9PEZI</name>
<feature type="region of interest" description="Disordered" evidence="1">
    <location>
        <begin position="73"/>
        <end position="129"/>
    </location>
</feature>
<keyword evidence="3" id="KW-1185">Reference proteome</keyword>